<evidence type="ECO:0000256" key="7">
    <source>
        <dbReference type="ARBA" id="ARBA00023204"/>
    </source>
</evidence>
<evidence type="ECO:0008006" key="12">
    <source>
        <dbReference type="Google" id="ProtNLM"/>
    </source>
</evidence>
<comment type="similarity">
    <text evidence="2">Belongs to the tyrosyl-DNA phosphodiesterase family.</text>
</comment>
<comment type="caution">
    <text evidence="10">The sequence shown here is derived from an EMBL/GenBank/DDBJ whole genome shotgun (WGS) entry which is preliminary data.</text>
</comment>
<evidence type="ECO:0000256" key="2">
    <source>
        <dbReference type="ARBA" id="ARBA00010205"/>
    </source>
</evidence>
<evidence type="ECO:0000313" key="11">
    <source>
        <dbReference type="Proteomes" id="UP000815325"/>
    </source>
</evidence>
<feature type="region of interest" description="Disordered" evidence="9">
    <location>
        <begin position="517"/>
        <end position="570"/>
    </location>
</feature>
<dbReference type="SUPFAM" id="SSF56024">
    <property type="entry name" value="Phospholipase D/nuclease"/>
    <property type="match status" value="2"/>
</dbReference>
<evidence type="ECO:0000256" key="5">
    <source>
        <dbReference type="ARBA" id="ARBA00022801"/>
    </source>
</evidence>
<feature type="compositionally biased region" description="Polar residues" evidence="9">
    <location>
        <begin position="528"/>
        <end position="537"/>
    </location>
</feature>
<dbReference type="InterPro" id="IPR010347">
    <property type="entry name" value="Tdp1"/>
</dbReference>
<keyword evidence="5" id="KW-0378">Hydrolase</keyword>
<dbReference type="PANTHER" id="PTHR12415:SF0">
    <property type="entry name" value="TYROSYL-DNA PHOSPHODIESTERASE 1"/>
    <property type="match status" value="1"/>
</dbReference>
<accession>A0ABQ7G0D6</accession>
<evidence type="ECO:0000256" key="6">
    <source>
        <dbReference type="ARBA" id="ARBA00022839"/>
    </source>
</evidence>
<feature type="compositionally biased region" description="Low complexity" evidence="9">
    <location>
        <begin position="600"/>
        <end position="617"/>
    </location>
</feature>
<dbReference type="EMBL" id="MU070369">
    <property type="protein sequence ID" value="KAF5828069.1"/>
    <property type="molecule type" value="Genomic_DNA"/>
</dbReference>
<keyword evidence="11" id="KW-1185">Reference proteome</keyword>
<keyword evidence="3" id="KW-0540">Nuclease</keyword>
<reference evidence="10" key="1">
    <citation type="submission" date="2017-08" db="EMBL/GenBank/DDBJ databases">
        <authorList>
            <person name="Polle J.E."/>
            <person name="Barry K."/>
            <person name="Cushman J."/>
            <person name="Schmutz J."/>
            <person name="Tran D."/>
            <person name="Hathwaick L.T."/>
            <person name="Yim W.C."/>
            <person name="Jenkins J."/>
            <person name="Mckie-Krisberg Z.M."/>
            <person name="Prochnik S."/>
            <person name="Lindquist E."/>
            <person name="Dockter R.B."/>
            <person name="Adam C."/>
            <person name="Molina H."/>
            <person name="Bunkerborg J."/>
            <person name="Jin E."/>
            <person name="Buchheim M."/>
            <person name="Magnuson J."/>
        </authorList>
    </citation>
    <scope>NUCLEOTIDE SEQUENCE</scope>
    <source>
        <strain evidence="10">CCAP 19/18</strain>
    </source>
</reference>
<dbReference type="PANTHER" id="PTHR12415">
    <property type="entry name" value="TYROSYL-DNA PHOSPHODIESTERASE 1"/>
    <property type="match status" value="1"/>
</dbReference>
<name>A0ABQ7G0D6_DUNSA</name>
<feature type="compositionally biased region" description="Low complexity" evidence="9">
    <location>
        <begin position="322"/>
        <end position="333"/>
    </location>
</feature>
<keyword evidence="6" id="KW-0269">Exonuclease</keyword>
<organism evidence="10 11">
    <name type="scientific">Dunaliella salina</name>
    <name type="common">Green alga</name>
    <name type="synonym">Protococcus salinus</name>
    <dbReference type="NCBI Taxonomy" id="3046"/>
    <lineage>
        <taxon>Eukaryota</taxon>
        <taxon>Viridiplantae</taxon>
        <taxon>Chlorophyta</taxon>
        <taxon>core chlorophytes</taxon>
        <taxon>Chlorophyceae</taxon>
        <taxon>CS clade</taxon>
        <taxon>Chlamydomonadales</taxon>
        <taxon>Dunaliellaceae</taxon>
        <taxon>Dunaliella</taxon>
    </lineage>
</organism>
<evidence type="ECO:0000256" key="9">
    <source>
        <dbReference type="SAM" id="MobiDB-lite"/>
    </source>
</evidence>
<evidence type="ECO:0000256" key="4">
    <source>
        <dbReference type="ARBA" id="ARBA00022763"/>
    </source>
</evidence>
<evidence type="ECO:0000256" key="1">
    <source>
        <dbReference type="ARBA" id="ARBA00004123"/>
    </source>
</evidence>
<keyword evidence="4" id="KW-0227">DNA damage</keyword>
<feature type="compositionally biased region" description="Low complexity" evidence="9">
    <location>
        <begin position="538"/>
        <end position="567"/>
    </location>
</feature>
<evidence type="ECO:0000256" key="3">
    <source>
        <dbReference type="ARBA" id="ARBA00022722"/>
    </source>
</evidence>
<keyword evidence="7" id="KW-0234">DNA repair</keyword>
<dbReference type="Gene3D" id="3.30.870.10">
    <property type="entry name" value="Endonuclease Chain A"/>
    <property type="match status" value="2"/>
</dbReference>
<sequence>MHSSVLYPAVVRHAPILSTILQPSNDASPSFHPAALQKFQFSPPSACSLATCAKTSAGALPPSGRSLDMLQPYYSSWRPSKCSNPLHHHAVLQHAPGHQVLRILPAQSSNMCPDIDWLLRHAPHMAHAEHLVIVHGVSNETALEPLRERLLLGDPPLMPPRTHLTMHRCPLPYDYGTQHAKYIVLQYTTGLRFILHTANPLKGTDDISVQAMYHQDFPPKDNLSPPSSDFEETFCDYVEQMRLPPAEQDLILKAIRLHDFSSARVFLVPSVPGQHSGSALHKYGHMRLRHLLQQHLDAAPLPRAGVANPGRRGTLSSLFRNSASGASHSGQGQRDVPEGIIVQPTSIGRLNSNWFYNDFGASLCAAKSPPLKVPLRKAKPVQPKPLTPDAAYFVWPSYEGIRSSVGGWSSGGNVHATTANMEKDGKFLFPLLHHFSGEAASRAECMPHMKSFCRFKGQQLAYAIVGSHNLSIAAWGGPPRKDSQDVLMIRSYELSVLMLPVLETAYRRHRHYKFSCTPAGDLPVSRVPQPQRNGRQEQLQTVPQQQGNPQQQQHQHQHQQGQLGPRQPTQKSVQFWSLDSFINMRREAVFGSVPRPPSPDSQSSPSNASPSASRHPSQLQCPDPQDLDACAFLPLPYFLPPKPYKHNDIPWTYSAPDGVDRFGEHLRKPRPEEQG</sequence>
<proteinExistence type="inferred from homology"/>
<keyword evidence="8" id="KW-0539">Nucleus</keyword>
<dbReference type="Proteomes" id="UP000815325">
    <property type="component" value="Unassembled WGS sequence"/>
</dbReference>
<protein>
    <recommendedName>
        <fullName evidence="12">Tyrosyl-DNA phosphodiesterase 1</fullName>
    </recommendedName>
</protein>
<gene>
    <name evidence="10" type="ORF">DUNSADRAFT_18267</name>
</gene>
<feature type="region of interest" description="Disordered" evidence="9">
    <location>
        <begin position="590"/>
        <end position="625"/>
    </location>
</feature>
<comment type="subcellular location">
    <subcellularLocation>
        <location evidence="1">Nucleus</location>
    </subcellularLocation>
</comment>
<evidence type="ECO:0000313" key="10">
    <source>
        <dbReference type="EMBL" id="KAF5828069.1"/>
    </source>
</evidence>
<dbReference type="Pfam" id="PF06087">
    <property type="entry name" value="Tyr-DNA_phospho"/>
    <property type="match status" value="1"/>
</dbReference>
<evidence type="ECO:0000256" key="8">
    <source>
        <dbReference type="ARBA" id="ARBA00023242"/>
    </source>
</evidence>
<feature type="region of interest" description="Disordered" evidence="9">
    <location>
        <begin position="303"/>
        <end position="337"/>
    </location>
</feature>